<dbReference type="EMBL" id="PGUY01000043">
    <property type="protein sequence ID" value="PLT29274.1"/>
    <property type="molecule type" value="Genomic_DNA"/>
</dbReference>
<dbReference type="Gene3D" id="1.10.3800.10">
    <property type="entry name" value="ADP-ribosylation domain"/>
    <property type="match status" value="1"/>
</dbReference>
<evidence type="ECO:0000313" key="2">
    <source>
        <dbReference type="Proteomes" id="UP000234748"/>
    </source>
</evidence>
<gene>
    <name evidence="1" type="ORF">CUU66_13980</name>
</gene>
<dbReference type="Proteomes" id="UP000234748">
    <property type="component" value="Unassembled WGS sequence"/>
</dbReference>
<dbReference type="OrthoDB" id="1999918at2"/>
<protein>
    <submittedName>
        <fullName evidence="1">DUF2441 domain-containing protein</fullName>
    </submittedName>
</protein>
<dbReference type="SUPFAM" id="SSF56399">
    <property type="entry name" value="ADP-ribosylation"/>
    <property type="match status" value="1"/>
</dbReference>
<organism evidence="1 2">
    <name type="scientific">Peribacillus deserti</name>
    <dbReference type="NCBI Taxonomy" id="673318"/>
    <lineage>
        <taxon>Bacteria</taxon>
        <taxon>Bacillati</taxon>
        <taxon>Bacillota</taxon>
        <taxon>Bacilli</taxon>
        <taxon>Bacillales</taxon>
        <taxon>Bacillaceae</taxon>
        <taxon>Peribacillus</taxon>
    </lineage>
</organism>
<evidence type="ECO:0000313" key="1">
    <source>
        <dbReference type="EMBL" id="PLT29274.1"/>
    </source>
</evidence>
<dbReference type="AlphaFoldDB" id="A0A2N5M4I6"/>
<dbReference type="Gene3D" id="3.20.170.10">
    <property type="entry name" value="ADP-ribosylation domain"/>
    <property type="match status" value="1"/>
</dbReference>
<dbReference type="InterPro" id="IPR018840">
    <property type="entry name" value="DUF2441"/>
</dbReference>
<dbReference type="Pfam" id="PF10386">
    <property type="entry name" value="DUF2441"/>
    <property type="match status" value="1"/>
</dbReference>
<reference evidence="1 2" key="1">
    <citation type="submission" date="2017-11" db="EMBL/GenBank/DDBJ databases">
        <title>Comparitive Functional Genomics of Dry Heat Resistant strains isolated from the Viking Spacecraft.</title>
        <authorList>
            <person name="Seuylemezian A."/>
            <person name="Cooper K."/>
            <person name="Vaishampayan P."/>
        </authorList>
    </citation>
    <scope>NUCLEOTIDE SEQUENCE [LARGE SCALE GENOMIC DNA]</scope>
    <source>
        <strain evidence="1 2">V1-29</strain>
    </source>
</reference>
<keyword evidence="2" id="KW-1185">Reference proteome</keyword>
<dbReference type="RefSeq" id="WP_101643224.1">
    <property type="nucleotide sequence ID" value="NZ_PGUY01000043.1"/>
</dbReference>
<comment type="caution">
    <text evidence="1">The sequence shown here is derived from an EMBL/GenBank/DDBJ whole genome shotgun (WGS) entry which is preliminary data.</text>
</comment>
<sequence length="209" mass="24532">MNENEMYVYHIVTRKKMSLRQFINFENNQPNTLYRFFFEREQLNSKGEDSIQILQGHYTDEGLNINKENAGVLINYVDQTIRTIRETIAEMVRLQEYPQYPSRLSCLYAAKSYEDVLKWKGIFDFYNREVLQIVKLRVNGSSFEGDAALLPKEDGAPFSQKIEQAREYWKGNVKSELPELLINGKIEVIEIIDDFSAYTSVDCRWGNKN</sequence>
<name>A0A2N5M4I6_9BACI</name>
<accession>A0A2N5M4I6</accession>
<proteinExistence type="predicted"/>